<sequence length="198" mass="23137">MPLQFESITHGVIAFGFFNIESDLLLLENNFIFADEFCRNIIALTENLSEKGFSDRWNVWQIEKGPEMGDLMGAMHGMHRSGFFGALYQKYPFPRRKMDFKQKTEGWKTQAEVKAIIQDYGRLTFLPVHVEPVEERVHIGDYAFTKRVFQELINYVWEGGYPKWKDGKRPEYVTEMAESIKERKLSLFSDALLKGYSV</sequence>
<organism evidence="1 2">
    <name type="scientific">Desulfosarcina ovata subsp. sediminis</name>
    <dbReference type="NCBI Taxonomy" id="885957"/>
    <lineage>
        <taxon>Bacteria</taxon>
        <taxon>Pseudomonadati</taxon>
        <taxon>Thermodesulfobacteriota</taxon>
        <taxon>Desulfobacteria</taxon>
        <taxon>Desulfobacterales</taxon>
        <taxon>Desulfosarcinaceae</taxon>
        <taxon>Desulfosarcina</taxon>
    </lineage>
</organism>
<dbReference type="Proteomes" id="UP000425960">
    <property type="component" value="Chromosome"/>
</dbReference>
<evidence type="ECO:0000313" key="1">
    <source>
        <dbReference type="EMBL" id="BBO85083.1"/>
    </source>
</evidence>
<dbReference type="AlphaFoldDB" id="A0A5K7ZXT8"/>
<gene>
    <name evidence="1" type="ORF">DSCO28_56490</name>
</gene>
<proteinExistence type="predicted"/>
<accession>A0A5K7ZXT8</accession>
<evidence type="ECO:0000313" key="2">
    <source>
        <dbReference type="Proteomes" id="UP000425960"/>
    </source>
</evidence>
<name>A0A5K7ZXT8_9BACT</name>
<dbReference type="KEGG" id="dov:DSCO28_56490"/>
<dbReference type="EMBL" id="AP021876">
    <property type="protein sequence ID" value="BBO85083.1"/>
    <property type="molecule type" value="Genomic_DNA"/>
</dbReference>
<protein>
    <submittedName>
        <fullName evidence="1">Uncharacterized protein</fullName>
    </submittedName>
</protein>
<reference evidence="1 2" key="1">
    <citation type="submission" date="2019-11" db="EMBL/GenBank/DDBJ databases">
        <title>Comparative genomics of hydrocarbon-degrading Desulfosarcina strains.</title>
        <authorList>
            <person name="Watanabe M."/>
            <person name="Kojima H."/>
            <person name="Fukui M."/>
        </authorList>
    </citation>
    <scope>NUCLEOTIDE SEQUENCE [LARGE SCALE GENOMIC DNA]</scope>
    <source>
        <strain evidence="1 2">28bB2T</strain>
    </source>
</reference>